<keyword evidence="2" id="KW-1185">Reference proteome</keyword>
<evidence type="ECO:0000313" key="2">
    <source>
        <dbReference type="Proteomes" id="UP000012019"/>
    </source>
</evidence>
<dbReference type="OrthoDB" id="5295974at2"/>
<reference evidence="1 2" key="1">
    <citation type="journal article" date="2013" name="Genome Announc.">
        <title>Draft Genome Sequence of Methylophaga lonarensis MPLT, a Haloalkaliphilic (Non-Methane-Utilizing) Methylotroph.</title>
        <authorList>
            <person name="Shetty S.A."/>
            <person name="Marathe N.P."/>
            <person name="Munot H."/>
            <person name="Antony C.P."/>
            <person name="Dhotre D.P."/>
            <person name="Murrell J.C."/>
            <person name="Shouche Y.S."/>
        </authorList>
    </citation>
    <scope>NUCLEOTIDE SEQUENCE [LARGE SCALE GENOMIC DNA]</scope>
    <source>
        <strain evidence="1 2">MPL</strain>
    </source>
</reference>
<accession>M7PQY4</accession>
<organism evidence="1 2">
    <name type="scientific">Methylophaga lonarensis MPL</name>
    <dbReference type="NCBI Taxonomy" id="1286106"/>
    <lineage>
        <taxon>Bacteria</taxon>
        <taxon>Pseudomonadati</taxon>
        <taxon>Pseudomonadota</taxon>
        <taxon>Gammaproteobacteria</taxon>
        <taxon>Thiotrichales</taxon>
        <taxon>Piscirickettsiaceae</taxon>
        <taxon>Methylophaga</taxon>
    </lineage>
</organism>
<protein>
    <submittedName>
        <fullName evidence="1">Regulatory protein, RpfE type</fullName>
    </submittedName>
</protein>
<evidence type="ECO:0000313" key="1">
    <source>
        <dbReference type="EMBL" id="EMR12839.1"/>
    </source>
</evidence>
<dbReference type="PATRIC" id="fig|1286106.3.peg.1651"/>
<dbReference type="eggNOG" id="COG4255">
    <property type="taxonomic scope" value="Bacteria"/>
</dbReference>
<dbReference type="STRING" id="1286106.MPL1_08232"/>
<gene>
    <name evidence="1" type="ORF">MPL1_08232</name>
</gene>
<proteinExistence type="predicted"/>
<name>M7PQY4_9GAMM</name>
<comment type="caution">
    <text evidence="1">The sequence shown here is derived from an EMBL/GenBank/DDBJ whole genome shotgun (WGS) entry which is preliminary data.</text>
</comment>
<dbReference type="AlphaFoldDB" id="M7PQY4"/>
<dbReference type="EMBL" id="APHR01000040">
    <property type="protein sequence ID" value="EMR12839.1"/>
    <property type="molecule type" value="Genomic_DNA"/>
</dbReference>
<dbReference type="Proteomes" id="UP000012019">
    <property type="component" value="Unassembled WGS sequence"/>
</dbReference>
<dbReference type="RefSeq" id="WP_009726630.1">
    <property type="nucleotide sequence ID" value="NZ_APHR01000040.1"/>
</dbReference>
<sequence length="313" mass="35636">MADKPSMTLIQPSAAQILDSPIAKAGLDPVNLKWLESATFTHHDDSLERLLFRQFVQLDNNSADLPMAALRQPQQAAICADPCYLHPDQTRLRLFAQPVNLSLSEAETLVDSLQSLFADHNAVLSIESAMHWTLSLPELPQLECQALPDMEGRAVDPMTMLNGQDKAQWLSLWNSVQMTLFEHPVNQQREAAGQLPVNSLWFWGLGRTDFQPSPWRCVYGDQPLLEQLAMQAGVQHQTGLGSLQQWPSMPAGKYLWLADELDQDATKAIAQLNMQLSEMRRQLRARQISELIWLIPHFGCYRFAARQWWQIWR</sequence>